<dbReference type="SUPFAM" id="SSF160935">
    <property type="entry name" value="VPA0735-like"/>
    <property type="match status" value="1"/>
</dbReference>
<reference evidence="3 4" key="1">
    <citation type="submission" date="2018-11" db="EMBL/GenBank/DDBJ databases">
        <title>Rhodococcus spongicola sp. nov. and Rhodococcus xishaensis sp. nov. from marine sponges.</title>
        <authorList>
            <person name="Li L."/>
            <person name="Lin H.W."/>
        </authorList>
    </citation>
    <scope>NUCLEOTIDE SEQUENCE [LARGE SCALE GENOMIC DNA]</scope>
    <source>
        <strain evidence="3 4">LHW51113</strain>
    </source>
</reference>
<dbReference type="Pfam" id="PF06742">
    <property type="entry name" value="DUF1214"/>
    <property type="match status" value="1"/>
</dbReference>
<dbReference type="InterPro" id="IPR010621">
    <property type="entry name" value="DUF1214"/>
</dbReference>
<name>A0A3S3A6G0_9NOCA</name>
<feature type="domain" description="DUF1254" evidence="2">
    <location>
        <begin position="54"/>
        <end position="183"/>
    </location>
</feature>
<dbReference type="RefSeq" id="WP_127953751.1">
    <property type="nucleotide sequence ID" value="NZ_RKLO01000003.1"/>
</dbReference>
<evidence type="ECO:0000313" key="3">
    <source>
        <dbReference type="EMBL" id="RVW03165.1"/>
    </source>
</evidence>
<dbReference type="EMBL" id="RKLO01000003">
    <property type="protein sequence ID" value="RVW03165.1"/>
    <property type="molecule type" value="Genomic_DNA"/>
</dbReference>
<sequence>MTHPSGDSVVGSNSAVSIEAVVRAFVYGFAPVFNLPRVERFVTTGVGASSAVPFNSFSHPGGLAGPDDTFVSVKNDTICSIAQLDLGTGPLVMDVPDTAAVYFVLQFVDGWANNFAYIGKRATGTKAGRFVLVPPGWPGALPADATSIHCPTRIVSMVGRWGCDGLDDIGRARKLQQQISLSPLFANDSAGLPVPDPAVPDELMFWEKLRMYLQAFPPAPRNIALQQTFEPLGLLNAGPSPYANADPALAKLLVEGAAEARDRIEEALKSGAGARARNDWNQAFEFLDYNDFFEFGTIGSPEWRISENAKAIGVRAAAAMGGLWGSHGNEAPYTPICADSDGDQLTGDRRYTITLAPMPPVDAFWSITMYSMPHFHLVSNSIERYSIGDRTAGLVYGNDGSLTMTLSATEPSDPAARANWLPTPTGRFRPLLRMYSPRERVFDGSYVIPPIVKAEA</sequence>
<evidence type="ECO:0000259" key="2">
    <source>
        <dbReference type="Pfam" id="PF06863"/>
    </source>
</evidence>
<proteinExistence type="predicted"/>
<dbReference type="AlphaFoldDB" id="A0A3S3A6G0"/>
<dbReference type="Proteomes" id="UP000283479">
    <property type="component" value="Unassembled WGS sequence"/>
</dbReference>
<dbReference type="Pfam" id="PF06863">
    <property type="entry name" value="DUF1254"/>
    <property type="match status" value="1"/>
</dbReference>
<dbReference type="PANTHER" id="PTHR36509">
    <property type="entry name" value="BLL3101 PROTEIN"/>
    <property type="match status" value="1"/>
</dbReference>
<dbReference type="OrthoDB" id="40820at2"/>
<dbReference type="Gene3D" id="2.60.40.1610">
    <property type="entry name" value="Domain of unknown function DUF1254"/>
    <property type="match status" value="1"/>
</dbReference>
<comment type="caution">
    <text evidence="3">The sequence shown here is derived from an EMBL/GenBank/DDBJ whole genome shotgun (WGS) entry which is preliminary data.</text>
</comment>
<evidence type="ECO:0000259" key="1">
    <source>
        <dbReference type="Pfam" id="PF06742"/>
    </source>
</evidence>
<organism evidence="3 4">
    <name type="scientific">Rhodococcus xishaensis</name>
    <dbReference type="NCBI Taxonomy" id="2487364"/>
    <lineage>
        <taxon>Bacteria</taxon>
        <taxon>Bacillati</taxon>
        <taxon>Actinomycetota</taxon>
        <taxon>Actinomycetes</taxon>
        <taxon>Mycobacteriales</taxon>
        <taxon>Nocardiaceae</taxon>
        <taxon>Rhodococcus</taxon>
    </lineage>
</organism>
<protein>
    <submittedName>
        <fullName evidence="3">DUF1254 domain-containing protein</fullName>
    </submittedName>
</protein>
<accession>A0A3S3A6G0</accession>
<dbReference type="InterPro" id="IPR037050">
    <property type="entry name" value="DUF1254_sf"/>
</dbReference>
<dbReference type="Gene3D" id="2.60.120.600">
    <property type="entry name" value="Domain of unknown function DUF1214, C-terminal domain"/>
    <property type="match status" value="1"/>
</dbReference>
<evidence type="ECO:0000313" key="4">
    <source>
        <dbReference type="Proteomes" id="UP000283479"/>
    </source>
</evidence>
<feature type="domain" description="DUF1214" evidence="1">
    <location>
        <begin position="333"/>
        <end position="438"/>
    </location>
</feature>
<dbReference type="InterPro" id="IPR010679">
    <property type="entry name" value="DUF1254"/>
</dbReference>
<dbReference type="PANTHER" id="PTHR36509:SF2">
    <property type="entry name" value="BLL3101 PROTEIN"/>
    <property type="match status" value="1"/>
</dbReference>
<keyword evidence="4" id="KW-1185">Reference proteome</keyword>
<dbReference type="InterPro" id="IPR037049">
    <property type="entry name" value="DUF1214_C_sf"/>
</dbReference>
<gene>
    <name evidence="3" type="ORF">EGT50_10130</name>
</gene>